<protein>
    <submittedName>
        <fullName evidence="5">Uncharacterized protein</fullName>
    </submittedName>
</protein>
<dbReference type="OrthoDB" id="268593at2759"/>
<gene>
    <name evidence="5" type="ORF">FRACYDRAFT_180650</name>
</gene>
<reference evidence="5 6" key="1">
    <citation type="submission" date="2016-09" db="EMBL/GenBank/DDBJ databases">
        <title>Extensive genetic diversity and differential bi-allelic expression allows diatom success in the polar Southern Ocean.</title>
        <authorList>
            <consortium name="DOE Joint Genome Institute"/>
            <person name="Mock T."/>
            <person name="Otillar R.P."/>
            <person name="Strauss J."/>
            <person name="Dupont C."/>
            <person name="Frickenhaus S."/>
            <person name="Maumus F."/>
            <person name="Mcmullan M."/>
            <person name="Sanges R."/>
            <person name="Schmutz J."/>
            <person name="Toseland A."/>
            <person name="Valas R."/>
            <person name="Veluchamy A."/>
            <person name="Ward B.J."/>
            <person name="Allen A."/>
            <person name="Barry K."/>
            <person name="Falciatore A."/>
            <person name="Ferrante M."/>
            <person name="Fortunato A.E."/>
            <person name="Gloeckner G."/>
            <person name="Gruber A."/>
            <person name="Hipkin R."/>
            <person name="Janech M."/>
            <person name="Kroth P."/>
            <person name="Leese F."/>
            <person name="Lindquist E."/>
            <person name="Lyon B.R."/>
            <person name="Martin J."/>
            <person name="Mayer C."/>
            <person name="Parker M."/>
            <person name="Quesneville H."/>
            <person name="Raymond J."/>
            <person name="Uhlig C."/>
            <person name="Valentin K.U."/>
            <person name="Worden A.Z."/>
            <person name="Armbrust E.V."/>
            <person name="Bowler C."/>
            <person name="Green B."/>
            <person name="Moulton V."/>
            <person name="Van Oosterhout C."/>
            <person name="Grigoriev I."/>
        </authorList>
    </citation>
    <scope>NUCLEOTIDE SEQUENCE [LARGE SCALE GENOMIC DNA]</scope>
    <source>
        <strain evidence="5 6">CCMP1102</strain>
    </source>
</reference>
<organism evidence="5 6">
    <name type="scientific">Fragilariopsis cylindrus CCMP1102</name>
    <dbReference type="NCBI Taxonomy" id="635003"/>
    <lineage>
        <taxon>Eukaryota</taxon>
        <taxon>Sar</taxon>
        <taxon>Stramenopiles</taxon>
        <taxon>Ochrophyta</taxon>
        <taxon>Bacillariophyta</taxon>
        <taxon>Bacillariophyceae</taxon>
        <taxon>Bacillariophycidae</taxon>
        <taxon>Bacillariales</taxon>
        <taxon>Bacillariaceae</taxon>
        <taxon>Fragilariopsis</taxon>
    </lineage>
</organism>
<sequence>MALRSFATAGSEESASAIGGTIPSVFDKIISLTVVDPSGARRKINGMVGKSLYEACETNEVELGPVTVCGPSEIVHSEEWTEPVFGADVTSGYDHVIVSGPGVNTAAPITRSESRMIEDYWDFDEVFPESRLASMITLTKQMDGMIVYVPPRVDDSNP</sequence>
<dbReference type="PANTHER" id="PTHR23426">
    <property type="entry name" value="FERREDOXIN/ADRENODOXIN"/>
    <property type="match status" value="1"/>
</dbReference>
<name>A0A1E7FRK8_9STRA</name>
<dbReference type="EMBL" id="KV784354">
    <property type="protein sequence ID" value="OEU20735.1"/>
    <property type="molecule type" value="Genomic_DNA"/>
</dbReference>
<keyword evidence="4" id="KW-0411">Iron-sulfur</keyword>
<dbReference type="AlphaFoldDB" id="A0A1E7FRK8"/>
<dbReference type="InParanoid" id="A0A1E7FRK8"/>
<dbReference type="GO" id="GO:0009055">
    <property type="term" value="F:electron transfer activity"/>
    <property type="evidence" value="ECO:0007669"/>
    <property type="project" value="TreeGrafter"/>
</dbReference>
<evidence type="ECO:0000256" key="3">
    <source>
        <dbReference type="ARBA" id="ARBA00023004"/>
    </source>
</evidence>
<dbReference type="GO" id="GO:0140647">
    <property type="term" value="P:P450-containing electron transport chain"/>
    <property type="evidence" value="ECO:0007669"/>
    <property type="project" value="InterPro"/>
</dbReference>
<keyword evidence="6" id="KW-1185">Reference proteome</keyword>
<dbReference type="KEGG" id="fcy:FRACYDRAFT_180650"/>
<evidence type="ECO:0000313" key="5">
    <source>
        <dbReference type="EMBL" id="OEU20735.1"/>
    </source>
</evidence>
<dbReference type="PANTHER" id="PTHR23426:SF67">
    <property type="entry name" value="2FE-2S FERREDOXIN-TYPE DOMAIN-CONTAINING PROTEIN"/>
    <property type="match status" value="1"/>
</dbReference>
<evidence type="ECO:0000313" key="6">
    <source>
        <dbReference type="Proteomes" id="UP000095751"/>
    </source>
</evidence>
<accession>A0A1E7FRK8</accession>
<dbReference type="GO" id="GO:0051537">
    <property type="term" value="F:2 iron, 2 sulfur cluster binding"/>
    <property type="evidence" value="ECO:0007669"/>
    <property type="project" value="UniProtKB-KW"/>
</dbReference>
<dbReference type="Gene3D" id="3.10.20.30">
    <property type="match status" value="1"/>
</dbReference>
<keyword evidence="3" id="KW-0408">Iron</keyword>
<keyword evidence="2" id="KW-0479">Metal-binding</keyword>
<dbReference type="Proteomes" id="UP000095751">
    <property type="component" value="Unassembled WGS sequence"/>
</dbReference>
<evidence type="ECO:0000256" key="4">
    <source>
        <dbReference type="ARBA" id="ARBA00023014"/>
    </source>
</evidence>
<keyword evidence="1" id="KW-0001">2Fe-2S</keyword>
<dbReference type="GO" id="GO:0005739">
    <property type="term" value="C:mitochondrion"/>
    <property type="evidence" value="ECO:0007669"/>
    <property type="project" value="TreeGrafter"/>
</dbReference>
<dbReference type="InterPro" id="IPR012675">
    <property type="entry name" value="Beta-grasp_dom_sf"/>
</dbReference>
<dbReference type="GO" id="GO:0046872">
    <property type="term" value="F:metal ion binding"/>
    <property type="evidence" value="ECO:0007669"/>
    <property type="project" value="UniProtKB-KW"/>
</dbReference>
<proteinExistence type="predicted"/>
<dbReference type="InterPro" id="IPR001055">
    <property type="entry name" value="Adrenodoxin-like"/>
</dbReference>
<evidence type="ECO:0000256" key="1">
    <source>
        <dbReference type="ARBA" id="ARBA00022714"/>
    </source>
</evidence>
<evidence type="ECO:0000256" key="2">
    <source>
        <dbReference type="ARBA" id="ARBA00022723"/>
    </source>
</evidence>